<keyword evidence="6" id="KW-0730">Sialic acid</keyword>
<evidence type="ECO:0000256" key="9">
    <source>
        <dbReference type="ARBA" id="ARBA00023180"/>
    </source>
</evidence>
<evidence type="ECO:0000256" key="4">
    <source>
        <dbReference type="ARBA" id="ARBA00022729"/>
    </source>
</evidence>
<dbReference type="GeneTree" id="ENSGT00390000011262"/>
<evidence type="ECO:0000256" key="11">
    <source>
        <dbReference type="PROSITE-ProRule" id="PRU00622"/>
    </source>
</evidence>
<dbReference type="OMA" id="GMFCGRF"/>
<reference evidence="13" key="1">
    <citation type="submission" date="2025-08" db="UniProtKB">
        <authorList>
            <consortium name="Ensembl"/>
        </authorList>
    </citation>
    <scope>IDENTIFICATION</scope>
</reference>
<comment type="subcellular location">
    <subcellularLocation>
        <location evidence="10">Golgi outpost</location>
    </subcellularLocation>
    <subcellularLocation>
        <location evidence="1">Membrane</location>
        <topology evidence="1">Single-pass type I membrane protein</topology>
    </subcellularLocation>
</comment>
<evidence type="ECO:0000256" key="7">
    <source>
        <dbReference type="ARBA" id="ARBA00022989"/>
    </source>
</evidence>
<dbReference type="Proteomes" id="UP000261580">
    <property type="component" value="Unassembled WGS sequence"/>
</dbReference>
<feature type="transmembrane region" description="Helical" evidence="12">
    <location>
        <begin position="39"/>
        <end position="58"/>
    </location>
</feature>
<organism evidence="13 14">
    <name type="scientific">Neolamprologus brichardi</name>
    <name type="common">Fairy cichlid</name>
    <name type="synonym">Lamprologus brichardi</name>
    <dbReference type="NCBI Taxonomy" id="32507"/>
    <lineage>
        <taxon>Eukaryota</taxon>
        <taxon>Metazoa</taxon>
        <taxon>Chordata</taxon>
        <taxon>Craniata</taxon>
        <taxon>Vertebrata</taxon>
        <taxon>Euteleostomi</taxon>
        <taxon>Actinopterygii</taxon>
        <taxon>Neopterygii</taxon>
        <taxon>Teleostei</taxon>
        <taxon>Neoteleostei</taxon>
        <taxon>Acanthomorphata</taxon>
        <taxon>Ovalentaria</taxon>
        <taxon>Cichlomorphae</taxon>
        <taxon>Cichliformes</taxon>
        <taxon>Cichlidae</taxon>
        <taxon>African cichlids</taxon>
        <taxon>Pseudocrenilabrinae</taxon>
        <taxon>Lamprologini</taxon>
        <taxon>Neolamprologus</taxon>
    </lineage>
</organism>
<evidence type="ECO:0000256" key="1">
    <source>
        <dbReference type="ARBA" id="ARBA00004479"/>
    </source>
</evidence>
<reference evidence="13" key="2">
    <citation type="submission" date="2025-09" db="UniProtKB">
        <authorList>
            <consortium name="Ensembl"/>
        </authorList>
    </citation>
    <scope>IDENTIFICATION</scope>
</reference>
<evidence type="ECO:0000256" key="6">
    <source>
        <dbReference type="ARBA" id="ARBA00022981"/>
    </source>
</evidence>
<evidence type="ECO:0000313" key="13">
    <source>
        <dbReference type="Ensembl" id="ENSNBRP00000029285.1"/>
    </source>
</evidence>
<dbReference type="GO" id="GO:0000139">
    <property type="term" value="C:Golgi membrane"/>
    <property type="evidence" value="ECO:0007669"/>
    <property type="project" value="InterPro"/>
</dbReference>
<dbReference type="PANTHER" id="PTHR11884">
    <property type="entry name" value="SELECTIN LIGAND RELATED"/>
    <property type="match status" value="1"/>
</dbReference>
<keyword evidence="9" id="KW-0325">Glycoprotein</keyword>
<accession>A0A3Q4HYX6</accession>
<dbReference type="GO" id="GO:0017134">
    <property type="term" value="F:fibroblast growth factor binding"/>
    <property type="evidence" value="ECO:0007669"/>
    <property type="project" value="TreeGrafter"/>
</dbReference>
<feature type="repeat" description="Cys-rich GLG1" evidence="11">
    <location>
        <begin position="318"/>
        <end position="386"/>
    </location>
</feature>
<dbReference type="Ensembl" id="ENSNBRT00000030041.1">
    <property type="protein sequence ID" value="ENSNBRP00000029285.1"/>
    <property type="gene ID" value="ENSNBRG00000022286.1"/>
</dbReference>
<dbReference type="PROSITE" id="PS51289">
    <property type="entry name" value="GLG1_C_RICH"/>
    <property type="match status" value="4"/>
</dbReference>
<proteinExistence type="predicted"/>
<sequence>MNYSLEENNLSGTLSSVPIFPTAPEGSSRLTGSVKMADCIRVPLLLLLMCIFLFVHPIQAQNKAISKLIAGVDKMQNPVGGLGAAAGNPGVEERNQGAGASLSRRRSTGWKLAEEAVCRDDLTRLCPKHSWNNNLAVLECLQDRKEDSEIAAECNHLLWNYKLNLTTDPKFESVAVEVCKTTISEIKECAAEELGKGYLVSCLVDHRGNITDYQCNQYITKMTTIVFSDYRLICGFMDKCRDDINALKCGSISTGEKVRRRDVGLQRKKLVVFDECCLVIGGEAADHLKKNFPPLFSQTLAGEGRVYKCLFNHKFEDSMSERCREALTTRQKLIAQDYKVSYSLAKACKSDLRKYHCNVDTSMPRAREARLSYLLLCLESAVHRGEQTFIGQLREVFRRGGFSHRCLGHFIFFLKSRFKTVLHWCYVSEPGSSSIFYCVCAFAPKRQLQVLICLSHPVSLLRLDPILYKKCQSDASRLCHTHGWNETSELMPPGAIFSCLYRHAYRSLEQGRRVEVQRILHQRALDVKLDPELQRRCMTDLGKWCSEKTEAGQELECLQDHLDDLVADCKEVVGNLTELESEDIQIEALLMRACDPVIQAHCHEVADNQIDSGDLMECLVQNKHQKEMNEKCAVGVTHFQLIQVKDFRFSYKFKTACKEDVLKLCPNIKKKVDVVICLSTTVRNDTLQDAKEQRVSVKCRKQLRVEEVEMSEDIRLEPELYDSCKTDIETRHLTDSDPRVRAVCLRLCRFCTESEGKNVLQCLKQNKNSEVMDPKCKQMITKRQITQNTDYRLNPVLRKACKADIPKFCDSILKKAKDETELEGQVISCLKLKYADQRLSPDCEDQIRVILQESALDYRLDPQLQIQCAEEISSLCTEEAAAQEQTGQVEECLKINLLKLKKEGCKKEVLNMLKESKADIYVDPVLHTACALDIKHHCAAIPPGKGRQMSCLMEALQDKRIRLQPECKKRLQDRIDMWSYAAKVHAPSYAHSQFTTLPSRPDTVTSGSVKAYTQTYIVCRGGRIARRACLRRSACRSMPEEAFSLI</sequence>
<evidence type="ECO:0000256" key="5">
    <source>
        <dbReference type="ARBA" id="ARBA00022737"/>
    </source>
</evidence>
<feature type="repeat" description="Cys-rich GLG1" evidence="11">
    <location>
        <begin position="564"/>
        <end position="627"/>
    </location>
</feature>
<dbReference type="InterPro" id="IPR039728">
    <property type="entry name" value="GLG1"/>
</dbReference>
<name>A0A3Q4HYX6_NEOBR</name>
<dbReference type="STRING" id="32507.ENSNBRP00000029285"/>
<dbReference type="InterPro" id="IPR001893">
    <property type="entry name" value="Cys-rich_GLG1_repeat"/>
</dbReference>
<evidence type="ECO:0000313" key="14">
    <source>
        <dbReference type="Proteomes" id="UP000261580"/>
    </source>
</evidence>
<keyword evidence="4" id="KW-0732">Signal</keyword>
<keyword evidence="14" id="KW-1185">Reference proteome</keyword>
<evidence type="ECO:0000256" key="12">
    <source>
        <dbReference type="SAM" id="Phobius"/>
    </source>
</evidence>
<feature type="repeat" description="Cys-rich GLG1" evidence="11">
    <location>
        <begin position="771"/>
        <end position="838"/>
    </location>
</feature>
<keyword evidence="5" id="KW-0677">Repeat</keyword>
<evidence type="ECO:0000256" key="2">
    <source>
        <dbReference type="ARBA" id="ARBA00018563"/>
    </source>
</evidence>
<keyword evidence="7 12" id="KW-1133">Transmembrane helix</keyword>
<dbReference type="Bgee" id="ENSNBRG00000022286">
    <property type="expression patterns" value="Expressed in blood and 9 other cell types or tissues"/>
</dbReference>
<keyword evidence="8 12" id="KW-0472">Membrane</keyword>
<evidence type="ECO:0000256" key="8">
    <source>
        <dbReference type="ARBA" id="ARBA00023136"/>
    </source>
</evidence>
<dbReference type="AlphaFoldDB" id="A0A3Q4HYX6"/>
<evidence type="ECO:0000256" key="10">
    <source>
        <dbReference type="ARBA" id="ARBA00024182"/>
    </source>
</evidence>
<protein>
    <recommendedName>
        <fullName evidence="2">Golgi apparatus protein 1</fullName>
    </recommendedName>
</protein>
<feature type="repeat" description="Cys-rich GLG1" evidence="11">
    <location>
        <begin position="900"/>
        <end position="960"/>
    </location>
</feature>
<dbReference type="PANTHER" id="PTHR11884:SF1">
    <property type="entry name" value="GOLGI APPARATUS PROTEIN 1"/>
    <property type="match status" value="1"/>
</dbReference>
<dbReference type="InterPro" id="IPR017873">
    <property type="entry name" value="Cys-rich_GLG1_repeat_euk"/>
</dbReference>
<evidence type="ECO:0000256" key="3">
    <source>
        <dbReference type="ARBA" id="ARBA00022692"/>
    </source>
</evidence>
<dbReference type="Pfam" id="PF00839">
    <property type="entry name" value="Cys_rich_FGFR"/>
    <property type="match status" value="10"/>
</dbReference>
<keyword evidence="3 12" id="KW-0812">Transmembrane</keyword>